<comment type="caution">
    <text evidence="2">The sequence shown here is derived from an EMBL/GenBank/DDBJ whole genome shotgun (WGS) entry which is preliminary data.</text>
</comment>
<evidence type="ECO:0008006" key="4">
    <source>
        <dbReference type="Google" id="ProtNLM"/>
    </source>
</evidence>
<dbReference type="PROSITE" id="PS51257">
    <property type="entry name" value="PROKAR_LIPOPROTEIN"/>
    <property type="match status" value="1"/>
</dbReference>
<name>A0A2A9M7G7_BESBE</name>
<dbReference type="Proteomes" id="UP000224006">
    <property type="component" value="Unassembled WGS sequence"/>
</dbReference>
<dbReference type="VEuPathDB" id="ToxoDB:BESB_070870"/>
<accession>A0A2A9M7G7</accession>
<evidence type="ECO:0000313" key="2">
    <source>
        <dbReference type="EMBL" id="PFH33935.1"/>
    </source>
</evidence>
<evidence type="ECO:0000256" key="1">
    <source>
        <dbReference type="SAM" id="SignalP"/>
    </source>
</evidence>
<dbReference type="GeneID" id="40312013"/>
<reference evidence="2 3" key="1">
    <citation type="submission" date="2017-09" db="EMBL/GenBank/DDBJ databases">
        <title>Genome sequencing of Besnoitia besnoiti strain Bb-Ger1.</title>
        <authorList>
            <person name="Schares G."/>
            <person name="Venepally P."/>
            <person name="Lorenzi H.A."/>
        </authorList>
    </citation>
    <scope>NUCLEOTIDE SEQUENCE [LARGE SCALE GENOMIC DNA]</scope>
    <source>
        <strain evidence="2 3">Bb-Ger1</strain>
    </source>
</reference>
<dbReference type="EMBL" id="NWUJ01000007">
    <property type="protein sequence ID" value="PFH33935.1"/>
    <property type="molecule type" value="Genomic_DNA"/>
</dbReference>
<dbReference type="KEGG" id="bbes:BESB_070870"/>
<protein>
    <recommendedName>
        <fullName evidence="4">Transmembrane protein</fullName>
    </recommendedName>
</protein>
<dbReference type="OrthoDB" id="331178at2759"/>
<keyword evidence="1" id="KW-0732">Signal</keyword>
<keyword evidence="3" id="KW-1185">Reference proteome</keyword>
<feature type="signal peptide" evidence="1">
    <location>
        <begin position="1"/>
        <end position="29"/>
    </location>
</feature>
<dbReference type="AlphaFoldDB" id="A0A2A9M7G7"/>
<evidence type="ECO:0000313" key="3">
    <source>
        <dbReference type="Proteomes" id="UP000224006"/>
    </source>
</evidence>
<gene>
    <name evidence="2" type="ORF">BESB_070870</name>
</gene>
<dbReference type="RefSeq" id="XP_029217944.1">
    <property type="nucleotide sequence ID" value="XM_029365460.1"/>
</dbReference>
<feature type="chain" id="PRO_5013264724" description="Transmembrane protein" evidence="1">
    <location>
        <begin position="30"/>
        <end position="343"/>
    </location>
</feature>
<proteinExistence type="predicted"/>
<sequence length="343" mass="37720">MGSTRGAAAARAVCVVLAILGSLAGSVSCLVGRPEDGYETALHQELPAGAWKKINVGGCLVGRGANVVVDPGFPNIMESVNIPGFIGGQLCDWLDAQLLRHNTVGRRVLKPPTGFFKFLKSDKMYRFEDHLEVIVTRIDFVNYERVPGVRGHVPLPWMTATFTYHPPTPEFGERSVPFVARGADLSSPTQVHLLITPEISKQLRSLGNYAPGEFPAYFGREANVKEGEELPVHVEQPVLLRSFVKVDGVCAFLDGRLLTADAKLCQWATQWATKYPSASAIMRVQKATLFSSSPSVLLVSIQLQSPEYSSYKTQIPVVLKPSTELAGIFQERYDDLLQKHREL</sequence>
<organism evidence="2 3">
    <name type="scientific">Besnoitia besnoiti</name>
    <name type="common">Apicomplexan protozoan</name>
    <dbReference type="NCBI Taxonomy" id="94643"/>
    <lineage>
        <taxon>Eukaryota</taxon>
        <taxon>Sar</taxon>
        <taxon>Alveolata</taxon>
        <taxon>Apicomplexa</taxon>
        <taxon>Conoidasida</taxon>
        <taxon>Coccidia</taxon>
        <taxon>Eucoccidiorida</taxon>
        <taxon>Eimeriorina</taxon>
        <taxon>Sarcocystidae</taxon>
        <taxon>Besnoitia</taxon>
    </lineage>
</organism>